<dbReference type="InterPro" id="IPR006011">
    <property type="entry name" value="Syntaxin_N"/>
</dbReference>
<evidence type="ECO:0000256" key="5">
    <source>
        <dbReference type="ARBA" id="ARBA00022927"/>
    </source>
</evidence>
<evidence type="ECO:0000256" key="7">
    <source>
        <dbReference type="ARBA" id="ARBA00023136"/>
    </source>
</evidence>
<dbReference type="GO" id="GO:0006906">
    <property type="term" value="P:vesicle fusion"/>
    <property type="evidence" value="ECO:0007669"/>
    <property type="project" value="TreeGrafter"/>
</dbReference>
<keyword evidence="3" id="KW-0813">Transport</keyword>
<keyword evidence="13" id="KW-1185">Reference proteome</keyword>
<dbReference type="SUPFAM" id="SSF47661">
    <property type="entry name" value="t-snare proteins"/>
    <property type="match status" value="1"/>
</dbReference>
<dbReference type="GO" id="GO:0000149">
    <property type="term" value="F:SNARE binding"/>
    <property type="evidence" value="ECO:0007669"/>
    <property type="project" value="TreeGrafter"/>
</dbReference>
<evidence type="ECO:0000256" key="6">
    <source>
        <dbReference type="ARBA" id="ARBA00022989"/>
    </source>
</evidence>
<dbReference type="InterPro" id="IPR006012">
    <property type="entry name" value="Syntaxin/epimorphin_CS"/>
</dbReference>
<dbReference type="PANTHER" id="PTHR19957:SF307">
    <property type="entry name" value="PROTEIN SSO1-RELATED"/>
    <property type="match status" value="1"/>
</dbReference>
<reference evidence="12" key="1">
    <citation type="journal article" date="2022" name="Front. Genet.">
        <title>Chromosome-Scale Assembly of the Dendrobium nobile Genome Provides Insights Into the Molecular Mechanism of the Biosynthesis of the Medicinal Active Ingredient of Dendrobium.</title>
        <authorList>
            <person name="Xu Q."/>
            <person name="Niu S.-C."/>
            <person name="Li K.-L."/>
            <person name="Zheng P.-J."/>
            <person name="Zhang X.-J."/>
            <person name="Jia Y."/>
            <person name="Liu Y."/>
            <person name="Niu Y.-X."/>
            <person name="Yu L.-H."/>
            <person name="Chen D.-F."/>
            <person name="Zhang G.-Q."/>
        </authorList>
    </citation>
    <scope>NUCLEOTIDE SEQUENCE</scope>
    <source>
        <tissue evidence="12">Leaf</tissue>
    </source>
</reference>
<comment type="subcellular location">
    <subcellularLocation>
        <location evidence="1">Cell membrane</location>
        <topology evidence="1">Single-pass type IV membrane protein</topology>
    </subcellularLocation>
</comment>
<dbReference type="CDD" id="cd15848">
    <property type="entry name" value="SNARE_syntaxin1-like"/>
    <property type="match status" value="1"/>
</dbReference>
<keyword evidence="5" id="KW-0653">Protein transport</keyword>
<dbReference type="GO" id="GO:0031201">
    <property type="term" value="C:SNARE complex"/>
    <property type="evidence" value="ECO:0007669"/>
    <property type="project" value="TreeGrafter"/>
</dbReference>
<gene>
    <name evidence="12" type="ORF">KFK09_003007</name>
</gene>
<dbReference type="GO" id="GO:0048278">
    <property type="term" value="P:vesicle docking"/>
    <property type="evidence" value="ECO:0007669"/>
    <property type="project" value="TreeGrafter"/>
</dbReference>
<evidence type="ECO:0000256" key="10">
    <source>
        <dbReference type="SAM" id="Phobius"/>
    </source>
</evidence>
<comment type="caution">
    <text evidence="12">The sequence shown here is derived from an EMBL/GenBank/DDBJ whole genome shotgun (WGS) entry which is preliminary data.</text>
</comment>
<evidence type="ECO:0000256" key="4">
    <source>
        <dbReference type="ARBA" id="ARBA00022692"/>
    </source>
</evidence>
<evidence type="ECO:0000256" key="2">
    <source>
        <dbReference type="ARBA" id="ARBA00009063"/>
    </source>
</evidence>
<dbReference type="Pfam" id="PF00804">
    <property type="entry name" value="Syntaxin"/>
    <property type="match status" value="1"/>
</dbReference>
<dbReference type="SMART" id="SM00503">
    <property type="entry name" value="SynN"/>
    <property type="match status" value="1"/>
</dbReference>
<dbReference type="InterPro" id="IPR000727">
    <property type="entry name" value="T_SNARE_dom"/>
</dbReference>
<proteinExistence type="inferred from homology"/>
<dbReference type="InterPro" id="IPR045242">
    <property type="entry name" value="Syntaxin"/>
</dbReference>
<dbReference type="FunFam" id="1.20.5.110:FF:000008">
    <property type="entry name" value="Syntaxin 132"/>
    <property type="match status" value="1"/>
</dbReference>
<dbReference type="EMBL" id="JAGYWB010000003">
    <property type="protein sequence ID" value="KAI0527407.1"/>
    <property type="molecule type" value="Genomic_DNA"/>
</dbReference>
<evidence type="ECO:0000313" key="13">
    <source>
        <dbReference type="Proteomes" id="UP000829196"/>
    </source>
</evidence>
<dbReference type="Pfam" id="PF05739">
    <property type="entry name" value="SNARE"/>
    <property type="match status" value="1"/>
</dbReference>
<dbReference type="OrthoDB" id="10255013at2759"/>
<feature type="domain" description="T-SNARE coiled-coil homology" evidence="11">
    <location>
        <begin position="261"/>
        <end position="323"/>
    </location>
</feature>
<comment type="similarity">
    <text evidence="2 8">Belongs to the syntaxin family.</text>
</comment>
<keyword evidence="4 10" id="KW-0812">Transmembrane</keyword>
<dbReference type="PROSITE" id="PS00914">
    <property type="entry name" value="SYNTAXIN"/>
    <property type="match status" value="1"/>
</dbReference>
<dbReference type="InterPro" id="IPR010989">
    <property type="entry name" value="SNARE"/>
</dbReference>
<accession>A0A8T3C2Y6</accession>
<sequence>MLFGRQIFRYLLAGEQCDANTGVALFTYAIFLSQSDLPKKRAKKEKDGYLSKSVQNEDSFVSGTEKKDRSPRERDIELGFPIQSLRTDYGMEEFFKQVKEVEELMIKLSDNLKKLQEANEEAKAVTKASAMKDFKKRMDKDMDKVGIVARAIKMKLEEIDRDNLENRKNSGCGKGTAVDRSRTAMTVSLKKKLRDKVNDFQNLRQTIQEEYREIVHRRFFTVTGTTPTEEMIDELIETGDSEKIFQKAIQDMGRGQVIDTLEEIQERHDAVKEIEKKLLELHQVFMDMAVLVEAQGEMLDNIETQVANAVNHVQNGTEALQTAKSLQKKSRKCMLIAIVLLLIIAIVIVLGILKPWKK</sequence>
<evidence type="ECO:0000259" key="11">
    <source>
        <dbReference type="PROSITE" id="PS50192"/>
    </source>
</evidence>
<dbReference type="GO" id="GO:0006887">
    <property type="term" value="P:exocytosis"/>
    <property type="evidence" value="ECO:0007669"/>
    <property type="project" value="TreeGrafter"/>
</dbReference>
<evidence type="ECO:0000256" key="3">
    <source>
        <dbReference type="ARBA" id="ARBA00022448"/>
    </source>
</evidence>
<protein>
    <recommendedName>
        <fullName evidence="11">t-SNARE coiled-coil homology domain-containing protein</fullName>
    </recommendedName>
</protein>
<evidence type="ECO:0000256" key="8">
    <source>
        <dbReference type="RuleBase" id="RU003858"/>
    </source>
</evidence>
<dbReference type="Gene3D" id="1.20.58.70">
    <property type="match status" value="1"/>
</dbReference>
<dbReference type="SMR" id="A0A8T3C2Y6"/>
<dbReference type="GO" id="GO:0012505">
    <property type="term" value="C:endomembrane system"/>
    <property type="evidence" value="ECO:0007669"/>
    <property type="project" value="TreeGrafter"/>
</dbReference>
<evidence type="ECO:0000256" key="1">
    <source>
        <dbReference type="ARBA" id="ARBA00004521"/>
    </source>
</evidence>
<feature type="transmembrane region" description="Helical" evidence="10">
    <location>
        <begin position="333"/>
        <end position="353"/>
    </location>
</feature>
<dbReference type="PANTHER" id="PTHR19957">
    <property type="entry name" value="SYNTAXIN"/>
    <property type="match status" value="1"/>
</dbReference>
<evidence type="ECO:0000256" key="9">
    <source>
        <dbReference type="SAM" id="Coils"/>
    </source>
</evidence>
<dbReference type="Proteomes" id="UP000829196">
    <property type="component" value="Unassembled WGS sequence"/>
</dbReference>
<dbReference type="CDD" id="cd00179">
    <property type="entry name" value="SynN"/>
    <property type="match status" value="1"/>
</dbReference>
<dbReference type="GO" id="GO:0005484">
    <property type="term" value="F:SNAP receptor activity"/>
    <property type="evidence" value="ECO:0007669"/>
    <property type="project" value="InterPro"/>
</dbReference>
<dbReference type="PROSITE" id="PS50192">
    <property type="entry name" value="T_SNARE"/>
    <property type="match status" value="1"/>
</dbReference>
<dbReference type="GO" id="GO:0006886">
    <property type="term" value="P:intracellular protein transport"/>
    <property type="evidence" value="ECO:0007669"/>
    <property type="project" value="InterPro"/>
</dbReference>
<evidence type="ECO:0000313" key="12">
    <source>
        <dbReference type="EMBL" id="KAI0527407.1"/>
    </source>
</evidence>
<organism evidence="12 13">
    <name type="scientific">Dendrobium nobile</name>
    <name type="common">Orchid</name>
    <dbReference type="NCBI Taxonomy" id="94219"/>
    <lineage>
        <taxon>Eukaryota</taxon>
        <taxon>Viridiplantae</taxon>
        <taxon>Streptophyta</taxon>
        <taxon>Embryophyta</taxon>
        <taxon>Tracheophyta</taxon>
        <taxon>Spermatophyta</taxon>
        <taxon>Magnoliopsida</taxon>
        <taxon>Liliopsida</taxon>
        <taxon>Asparagales</taxon>
        <taxon>Orchidaceae</taxon>
        <taxon>Epidendroideae</taxon>
        <taxon>Malaxideae</taxon>
        <taxon>Dendrobiinae</taxon>
        <taxon>Dendrobium</taxon>
    </lineage>
</organism>
<feature type="coiled-coil region" evidence="9">
    <location>
        <begin position="91"/>
        <end position="128"/>
    </location>
</feature>
<keyword evidence="6 10" id="KW-1133">Transmembrane helix</keyword>
<keyword evidence="9" id="KW-0175">Coiled coil</keyword>
<name>A0A8T3C2Y6_DENNO</name>
<dbReference type="Gene3D" id="1.20.5.110">
    <property type="match status" value="1"/>
</dbReference>
<dbReference type="GO" id="GO:0005886">
    <property type="term" value="C:plasma membrane"/>
    <property type="evidence" value="ECO:0007669"/>
    <property type="project" value="UniProtKB-SubCell"/>
</dbReference>
<keyword evidence="7 10" id="KW-0472">Membrane</keyword>
<dbReference type="AlphaFoldDB" id="A0A8T3C2Y6"/>
<dbReference type="SMART" id="SM00397">
    <property type="entry name" value="t_SNARE"/>
    <property type="match status" value="1"/>
</dbReference>